<dbReference type="RefSeq" id="WP_104069365.1">
    <property type="nucleotide sequence ID" value="NZ_PRDS01000002.1"/>
</dbReference>
<keyword evidence="4" id="KW-1185">Reference proteome</keyword>
<evidence type="ECO:0000313" key="4">
    <source>
        <dbReference type="Proteomes" id="UP000239736"/>
    </source>
</evidence>
<dbReference type="OrthoDB" id="7863611at2"/>
<proteinExistence type="predicted"/>
<reference evidence="3 4" key="1">
    <citation type="submission" date="2018-01" db="EMBL/GenBank/DDBJ databases">
        <title>Genomic Encyclopedia of Archaeal and Bacterial Type Strains, Phase II (KMG-II): from individual species to whole genera.</title>
        <authorList>
            <person name="Goeker M."/>
        </authorList>
    </citation>
    <scope>NUCLEOTIDE SEQUENCE [LARGE SCALE GENOMIC DNA]</scope>
    <source>
        <strain evidence="3 4">DSM 12048</strain>
    </source>
</reference>
<organism evidence="3 4">
    <name type="scientific">Albidovulum inexpectatum</name>
    <dbReference type="NCBI Taxonomy" id="196587"/>
    <lineage>
        <taxon>Bacteria</taxon>
        <taxon>Pseudomonadati</taxon>
        <taxon>Pseudomonadota</taxon>
        <taxon>Alphaproteobacteria</taxon>
        <taxon>Rhodobacterales</taxon>
        <taxon>Paracoccaceae</taxon>
        <taxon>Albidovulum</taxon>
    </lineage>
</organism>
<gene>
    <name evidence="3" type="ORF">LV82_00721</name>
</gene>
<protein>
    <submittedName>
        <fullName evidence="3">Uncharacterized protein</fullName>
    </submittedName>
</protein>
<dbReference type="EMBL" id="PRDS01000002">
    <property type="protein sequence ID" value="PPB81512.1"/>
    <property type="molecule type" value="Genomic_DNA"/>
</dbReference>
<dbReference type="Proteomes" id="UP000239736">
    <property type="component" value="Unassembled WGS sequence"/>
</dbReference>
<evidence type="ECO:0000256" key="1">
    <source>
        <dbReference type="SAM" id="MobiDB-lite"/>
    </source>
</evidence>
<sequence length="112" mass="12084">MKHLATLALVLCPAFAQAGDLAIECGTPDPAKPEMGAHLILFDGENKGRIVLGDQEFEAMVLPGLEGAVTFLHIGDGFTFQYAVNVQEGRYDYSASGSRQGNRRGECRVLEN</sequence>
<dbReference type="AlphaFoldDB" id="A0A2S5JJ81"/>
<feature type="signal peptide" evidence="2">
    <location>
        <begin position="1"/>
        <end position="18"/>
    </location>
</feature>
<feature type="chain" id="PRO_5015734245" evidence="2">
    <location>
        <begin position="19"/>
        <end position="112"/>
    </location>
</feature>
<evidence type="ECO:0000256" key="2">
    <source>
        <dbReference type="SAM" id="SignalP"/>
    </source>
</evidence>
<keyword evidence="2" id="KW-0732">Signal</keyword>
<evidence type="ECO:0000313" key="3">
    <source>
        <dbReference type="EMBL" id="PPB81512.1"/>
    </source>
</evidence>
<accession>A0A2S5JJ81</accession>
<comment type="caution">
    <text evidence="3">The sequence shown here is derived from an EMBL/GenBank/DDBJ whole genome shotgun (WGS) entry which is preliminary data.</text>
</comment>
<feature type="region of interest" description="Disordered" evidence="1">
    <location>
        <begin position="93"/>
        <end position="112"/>
    </location>
</feature>
<feature type="compositionally biased region" description="Basic and acidic residues" evidence="1">
    <location>
        <begin position="103"/>
        <end position="112"/>
    </location>
</feature>
<name>A0A2S5JJ81_9RHOB</name>